<reference evidence="2" key="1">
    <citation type="submission" date="2022-08" db="EMBL/GenBank/DDBJ databases">
        <title>A Global Phylogenomic Analysis of the Shiitake Genus Lentinula.</title>
        <authorList>
            <consortium name="DOE Joint Genome Institute"/>
            <person name="Sierra-Patev S."/>
            <person name="Min B."/>
            <person name="Naranjo-Ortiz M."/>
            <person name="Looney B."/>
            <person name="Konkel Z."/>
            <person name="Slot J.C."/>
            <person name="Sakamoto Y."/>
            <person name="Steenwyk J.L."/>
            <person name="Rokas A."/>
            <person name="Carro J."/>
            <person name="Camarero S."/>
            <person name="Ferreira P."/>
            <person name="Molpeceres G."/>
            <person name="Ruiz-Duenas F.J."/>
            <person name="Serrano A."/>
            <person name="Henrissat B."/>
            <person name="Drula E."/>
            <person name="Hughes K.W."/>
            <person name="Mata J.L."/>
            <person name="Ishikawa N.K."/>
            <person name="Vargas-Isla R."/>
            <person name="Ushijima S."/>
            <person name="Smith C.A."/>
            <person name="Ahrendt S."/>
            <person name="Andreopoulos W."/>
            <person name="He G."/>
            <person name="Labutti K."/>
            <person name="Lipzen A."/>
            <person name="Ng V."/>
            <person name="Riley R."/>
            <person name="Sandor L."/>
            <person name="Barry K."/>
            <person name="Martinez A.T."/>
            <person name="Xiao Y."/>
            <person name="Gibbons J.G."/>
            <person name="Terashima K."/>
            <person name="Grigoriev I.V."/>
            <person name="Hibbett D.S."/>
        </authorList>
    </citation>
    <scope>NUCLEOTIDE SEQUENCE</scope>
    <source>
        <strain evidence="2">RHP3577 ss4</strain>
    </source>
</reference>
<dbReference type="Pfam" id="PF00106">
    <property type="entry name" value="adh_short"/>
    <property type="match status" value="1"/>
</dbReference>
<dbReference type="InterPro" id="IPR002347">
    <property type="entry name" value="SDR_fam"/>
</dbReference>
<evidence type="ECO:0000313" key="2">
    <source>
        <dbReference type="EMBL" id="KAJ4492496.1"/>
    </source>
</evidence>
<organism evidence="2 3">
    <name type="scientific">Lentinula lateritia</name>
    <dbReference type="NCBI Taxonomy" id="40482"/>
    <lineage>
        <taxon>Eukaryota</taxon>
        <taxon>Fungi</taxon>
        <taxon>Dikarya</taxon>
        <taxon>Basidiomycota</taxon>
        <taxon>Agaricomycotina</taxon>
        <taxon>Agaricomycetes</taxon>
        <taxon>Agaricomycetidae</taxon>
        <taxon>Agaricales</taxon>
        <taxon>Marasmiineae</taxon>
        <taxon>Omphalotaceae</taxon>
        <taxon>Lentinula</taxon>
    </lineage>
</organism>
<dbReference type="Gene3D" id="3.40.50.720">
    <property type="entry name" value="NAD(P)-binding Rossmann-like Domain"/>
    <property type="match status" value="1"/>
</dbReference>
<dbReference type="InterPro" id="IPR036291">
    <property type="entry name" value="NAD(P)-bd_dom_sf"/>
</dbReference>
<dbReference type="EMBL" id="JANVFT010000037">
    <property type="protein sequence ID" value="KAJ4492496.1"/>
    <property type="molecule type" value="Genomic_DNA"/>
</dbReference>
<dbReference type="Proteomes" id="UP001150217">
    <property type="component" value="Unassembled WGS sequence"/>
</dbReference>
<comment type="caution">
    <text evidence="2">The sequence shown here is derived from an EMBL/GenBank/DDBJ whole genome shotgun (WGS) entry which is preliminary data.</text>
</comment>
<evidence type="ECO:0008006" key="4">
    <source>
        <dbReference type="Google" id="ProtNLM"/>
    </source>
</evidence>
<dbReference type="InterPro" id="IPR052228">
    <property type="entry name" value="Sec_Metab_Biosynth_Oxidored"/>
</dbReference>
<sequence length="358" mass="40068">MSFNLAGLPTNLTNLPTRAIPIRIALTVSLITLTTYLFKTHRRASRLTSIQALNARDSPSYPSNDLPIAVFLGGTAGIGRGMAESFARLTKGNAHIILIGRNATTAQTIIDSFPKPTVPGAKHEFIHCDATLMSECQRTIDQLLERLPKIDYLVVSVMLLKSFHQEETVEGKEPKLVLMYYARFKFIRELTPLLLKATPTTMKEGGGKVHIVGGAGLGKKIDYGDLGFKTKGYGFWKIRAQFPVYLDVILQEFAARNPSITFIHAYPGPVRSALADNLQSPLFLFIFRIVFEFSFPFTFLESGDYMMHAMITTARRPGVWSIDMFGEKMSEGKIVVATEDERKMLWEHSVEETRVLDL</sequence>
<dbReference type="PANTHER" id="PTHR47534">
    <property type="entry name" value="YALI0E05731P"/>
    <property type="match status" value="1"/>
</dbReference>
<evidence type="ECO:0000256" key="1">
    <source>
        <dbReference type="ARBA" id="ARBA00023002"/>
    </source>
</evidence>
<protein>
    <recommendedName>
        <fullName evidence="4">NAD(P)-binding protein</fullName>
    </recommendedName>
</protein>
<keyword evidence="1" id="KW-0560">Oxidoreductase</keyword>
<name>A0ABQ8VFS9_9AGAR</name>
<evidence type="ECO:0000313" key="3">
    <source>
        <dbReference type="Proteomes" id="UP001150217"/>
    </source>
</evidence>
<accession>A0ABQ8VFS9</accession>
<keyword evidence="3" id="KW-1185">Reference proteome</keyword>
<dbReference type="SUPFAM" id="SSF51735">
    <property type="entry name" value="NAD(P)-binding Rossmann-fold domains"/>
    <property type="match status" value="1"/>
</dbReference>
<gene>
    <name evidence="2" type="ORF">C8R41DRAFT_919799</name>
</gene>
<proteinExistence type="predicted"/>
<dbReference type="PANTHER" id="PTHR47534:SF3">
    <property type="entry name" value="ALCOHOL DEHYDROGENASE-LIKE C-TERMINAL DOMAIN-CONTAINING PROTEIN"/>
    <property type="match status" value="1"/>
</dbReference>